<organism evidence="1">
    <name type="scientific">Solanum chacoense</name>
    <name type="common">Chaco potato</name>
    <dbReference type="NCBI Taxonomy" id="4108"/>
    <lineage>
        <taxon>Eukaryota</taxon>
        <taxon>Viridiplantae</taxon>
        <taxon>Streptophyta</taxon>
        <taxon>Embryophyta</taxon>
        <taxon>Tracheophyta</taxon>
        <taxon>Spermatophyta</taxon>
        <taxon>Magnoliopsida</taxon>
        <taxon>eudicotyledons</taxon>
        <taxon>Gunneridae</taxon>
        <taxon>Pentapetalae</taxon>
        <taxon>asterids</taxon>
        <taxon>lamiids</taxon>
        <taxon>Solanales</taxon>
        <taxon>Solanaceae</taxon>
        <taxon>Solanoideae</taxon>
        <taxon>Solaneae</taxon>
        <taxon>Solanum</taxon>
    </lineage>
</organism>
<accession>A0A0V0HP94</accession>
<reference evidence="1" key="1">
    <citation type="submission" date="2015-12" db="EMBL/GenBank/DDBJ databases">
        <title>Gene expression during late stages of embryo sac development: a critical building block for successful pollen-pistil interactions.</title>
        <authorList>
            <person name="Liu Y."/>
            <person name="Joly V."/>
            <person name="Sabar M."/>
            <person name="Matton D.P."/>
        </authorList>
    </citation>
    <scope>NUCLEOTIDE SEQUENCE</scope>
</reference>
<protein>
    <submittedName>
        <fullName evidence="1">Putative ovule protein</fullName>
    </submittedName>
</protein>
<dbReference type="AlphaFoldDB" id="A0A0V0HP94"/>
<proteinExistence type="predicted"/>
<sequence length="128" mass="12810">MPGCDKDCLVGGTAGVGTGTSGALGGLISMLWSGNVDALFIDGALLAFSTTSISGLLSPNVGIFLKDGAFLAFSTTSLSGLLSPKVGFFLIDGTDLTGSGLIVVDLIGSLLYGSFELDFEASSVTSKC</sequence>
<dbReference type="EMBL" id="GEDG01016983">
    <property type="protein sequence ID" value="JAP22068.1"/>
    <property type="molecule type" value="Transcribed_RNA"/>
</dbReference>
<evidence type="ECO:0000313" key="1">
    <source>
        <dbReference type="EMBL" id="JAP22068.1"/>
    </source>
</evidence>
<name>A0A0V0HP94_SOLCH</name>